<dbReference type="PROSITE" id="PS50891">
    <property type="entry name" value="LOB"/>
    <property type="match status" value="1"/>
</dbReference>
<feature type="region of interest" description="Disordered" evidence="5">
    <location>
        <begin position="280"/>
        <end position="344"/>
    </location>
</feature>
<dbReference type="EMBL" id="CM017321">
    <property type="protein sequence ID" value="KAE7999572.1"/>
    <property type="molecule type" value="Genomic_DNA"/>
</dbReference>
<feature type="domain" description="LOB" evidence="6">
    <location>
        <begin position="6"/>
        <end position="99"/>
    </location>
</feature>
<evidence type="ECO:0000256" key="3">
    <source>
        <dbReference type="ARBA" id="ARBA00022473"/>
    </source>
</evidence>
<feature type="compositionally biased region" description="Basic and acidic residues" evidence="5">
    <location>
        <begin position="330"/>
        <end position="344"/>
    </location>
</feature>
<organism evidence="7 8">
    <name type="scientific">Carpinus fangiana</name>
    <dbReference type="NCBI Taxonomy" id="176857"/>
    <lineage>
        <taxon>Eukaryota</taxon>
        <taxon>Viridiplantae</taxon>
        <taxon>Streptophyta</taxon>
        <taxon>Embryophyta</taxon>
        <taxon>Tracheophyta</taxon>
        <taxon>Spermatophyta</taxon>
        <taxon>Magnoliopsida</taxon>
        <taxon>eudicotyledons</taxon>
        <taxon>Gunneridae</taxon>
        <taxon>Pentapetalae</taxon>
        <taxon>rosids</taxon>
        <taxon>fabids</taxon>
        <taxon>Fagales</taxon>
        <taxon>Betulaceae</taxon>
        <taxon>Carpinus</taxon>
    </lineage>
</organism>
<dbReference type="InterPro" id="IPR004883">
    <property type="entry name" value="LOB"/>
</dbReference>
<keyword evidence="3" id="KW-0217">Developmental protein</keyword>
<feature type="compositionally biased region" description="Polar residues" evidence="5">
    <location>
        <begin position="298"/>
        <end position="329"/>
    </location>
</feature>
<evidence type="ECO:0000256" key="1">
    <source>
        <dbReference type="ARBA" id="ARBA00004123"/>
    </source>
</evidence>
<keyword evidence="8" id="KW-1185">Reference proteome</keyword>
<feature type="region of interest" description="Disordered" evidence="5">
    <location>
        <begin position="218"/>
        <end position="263"/>
    </location>
</feature>
<comment type="subcellular location">
    <subcellularLocation>
        <location evidence="1">Nucleus</location>
    </subcellularLocation>
</comment>
<reference evidence="7 8" key="1">
    <citation type="submission" date="2019-06" db="EMBL/GenBank/DDBJ databases">
        <title>A chromosomal-level reference genome of Carpinus fangiana (Coryloideae, Betulaceae).</title>
        <authorList>
            <person name="Yang X."/>
            <person name="Wang Z."/>
            <person name="Zhang L."/>
            <person name="Hao G."/>
            <person name="Liu J."/>
            <person name="Yang Y."/>
        </authorList>
    </citation>
    <scope>NUCLEOTIDE SEQUENCE [LARGE SCALE GENOMIC DNA]</scope>
    <source>
        <strain evidence="7">Cfa_2016G</strain>
        <tissue evidence="7">Leaf</tissue>
    </source>
</reference>
<evidence type="ECO:0000313" key="7">
    <source>
        <dbReference type="EMBL" id="KAE7999572.1"/>
    </source>
</evidence>
<sequence>MTPSIPLCAACKSLKLKCTGDCVFAPYFPPDQPEKFADMAKLLVDDLTPSQRENVANSLVYEAESSLKDSVNGNVDLVAKQLPINSQPQEILQTYEQQQQSQLVSFNGGFNPAAAGGSSQHQFEAQQSVVAPVAAREQQEISRAYEQQQLQEKPVSFNSGFDSAAAGNSVTASGFDQTNIAGGGDVMPPSLEPGTFENPYQIRPQQRLHHDHDLQTQLQQLHKQDQTKTNIAGGGGVMSPSLEPGTFENPNHIRPQQRERHDDDIQTQLQQLHKQDQMNIATGGGVMSPSLEPGTLEYPSQLQPQQWEPNEYNLPTQLQKLDQHNQQVRSKSDEKRKGKRVADH</sequence>
<name>A0A5N6QJQ4_9ROSI</name>
<dbReference type="Pfam" id="PF03195">
    <property type="entry name" value="LOB"/>
    <property type="match status" value="1"/>
</dbReference>
<dbReference type="Proteomes" id="UP000327013">
    <property type="component" value="Chromosome 1"/>
</dbReference>
<comment type="similarity">
    <text evidence="2">Belongs to the LOB domain-containing protein family.</text>
</comment>
<keyword evidence="4" id="KW-0539">Nucleus</keyword>
<evidence type="ECO:0000313" key="8">
    <source>
        <dbReference type="Proteomes" id="UP000327013"/>
    </source>
</evidence>
<dbReference type="PANTHER" id="PTHR31301">
    <property type="entry name" value="LOB DOMAIN-CONTAINING PROTEIN 4-RELATED"/>
    <property type="match status" value="1"/>
</dbReference>
<evidence type="ECO:0000256" key="5">
    <source>
        <dbReference type="SAM" id="MobiDB-lite"/>
    </source>
</evidence>
<dbReference type="AlphaFoldDB" id="A0A5N6QJQ4"/>
<evidence type="ECO:0000259" key="6">
    <source>
        <dbReference type="PROSITE" id="PS50891"/>
    </source>
</evidence>
<feature type="region of interest" description="Disordered" evidence="5">
    <location>
        <begin position="176"/>
        <end position="198"/>
    </location>
</feature>
<dbReference type="GO" id="GO:0005634">
    <property type="term" value="C:nucleus"/>
    <property type="evidence" value="ECO:0007669"/>
    <property type="project" value="UniProtKB-SubCell"/>
</dbReference>
<gene>
    <name evidence="7" type="ORF">FH972_003985</name>
</gene>
<protein>
    <recommendedName>
        <fullName evidence="6">LOB domain-containing protein</fullName>
    </recommendedName>
</protein>
<accession>A0A5N6QJQ4</accession>
<evidence type="ECO:0000256" key="4">
    <source>
        <dbReference type="ARBA" id="ARBA00023242"/>
    </source>
</evidence>
<proteinExistence type="inferred from homology"/>
<evidence type="ECO:0000256" key="2">
    <source>
        <dbReference type="ARBA" id="ARBA00005474"/>
    </source>
</evidence>
<dbReference type="PANTHER" id="PTHR31301:SF83">
    <property type="entry name" value="PROTEIN ASYMMETRIC LEAVES 2"/>
    <property type="match status" value="1"/>
</dbReference>